<organism evidence="2 3">
    <name type="scientific">Glomus cerebriforme</name>
    <dbReference type="NCBI Taxonomy" id="658196"/>
    <lineage>
        <taxon>Eukaryota</taxon>
        <taxon>Fungi</taxon>
        <taxon>Fungi incertae sedis</taxon>
        <taxon>Mucoromycota</taxon>
        <taxon>Glomeromycotina</taxon>
        <taxon>Glomeromycetes</taxon>
        <taxon>Glomerales</taxon>
        <taxon>Glomeraceae</taxon>
        <taxon>Glomus</taxon>
    </lineage>
</organism>
<evidence type="ECO:0000313" key="3">
    <source>
        <dbReference type="Proteomes" id="UP000265703"/>
    </source>
</evidence>
<reference evidence="2 3" key="1">
    <citation type="submission" date="2018-06" db="EMBL/GenBank/DDBJ databases">
        <title>Comparative genomics reveals the genomic features of Rhizophagus irregularis, R. cerebriforme, R. diaphanum and Gigaspora rosea, and their symbiotic lifestyle signature.</title>
        <authorList>
            <person name="Morin E."/>
            <person name="San Clemente H."/>
            <person name="Chen E.C.H."/>
            <person name="De La Providencia I."/>
            <person name="Hainaut M."/>
            <person name="Kuo A."/>
            <person name="Kohler A."/>
            <person name="Murat C."/>
            <person name="Tang N."/>
            <person name="Roy S."/>
            <person name="Loubradou J."/>
            <person name="Henrissat B."/>
            <person name="Grigoriev I.V."/>
            <person name="Corradi N."/>
            <person name="Roux C."/>
            <person name="Martin F.M."/>
        </authorList>
    </citation>
    <scope>NUCLEOTIDE SEQUENCE [LARGE SCALE GENOMIC DNA]</scope>
    <source>
        <strain evidence="2 3">DAOM 227022</strain>
    </source>
</reference>
<dbReference type="Proteomes" id="UP000265703">
    <property type="component" value="Unassembled WGS sequence"/>
</dbReference>
<keyword evidence="3" id="KW-1185">Reference proteome</keyword>
<sequence>MDISIAEQFEIENELWTMYKCKRFLRFIQQSPDATRIKIEQDDEKHKFLPKYFKLVNSRKHYEWKSKDLHDIFVAIFRFLYQYYPELNELNRMKLQTKHDEKINEWNIKYPKYLENKDKEKEAKLQDTFIKEVNGKWLSGFEYLYDFEYQHEDHRGDLIFANNHGILAAVETKRAGFNPIQIYKNIDKAEKQAIKYRNFLMEKTKDDSSVITVLGVYFIDILTKKYKWIPSDMDHKIWKAIKMVHKNNDNNNSPDFDQQSATGTIGNKTLELLSEINEDEENEIDKVTDKISEISLNKEKN</sequence>
<keyword evidence="1" id="KW-0175">Coiled coil</keyword>
<accession>A0A397SSP5</accession>
<name>A0A397SSP5_9GLOM</name>
<evidence type="ECO:0000256" key="1">
    <source>
        <dbReference type="SAM" id="Coils"/>
    </source>
</evidence>
<comment type="caution">
    <text evidence="2">The sequence shown here is derived from an EMBL/GenBank/DDBJ whole genome shotgun (WGS) entry which is preliminary data.</text>
</comment>
<dbReference type="AlphaFoldDB" id="A0A397SSP5"/>
<dbReference type="OrthoDB" id="2322026at2759"/>
<proteinExistence type="predicted"/>
<gene>
    <name evidence="2" type="ORF">C1645_807493</name>
</gene>
<evidence type="ECO:0000313" key="2">
    <source>
        <dbReference type="EMBL" id="RIA87045.1"/>
    </source>
</evidence>
<dbReference type="EMBL" id="QKYT01000329">
    <property type="protein sequence ID" value="RIA87045.1"/>
    <property type="molecule type" value="Genomic_DNA"/>
</dbReference>
<protein>
    <submittedName>
        <fullName evidence="2">Uncharacterized protein</fullName>
    </submittedName>
</protein>
<feature type="coiled-coil region" evidence="1">
    <location>
        <begin position="270"/>
        <end position="297"/>
    </location>
</feature>